<organism evidence="1 2">
    <name type="scientific">Phreatobacter stygius</name>
    <dbReference type="NCBI Taxonomy" id="1940610"/>
    <lineage>
        <taxon>Bacteria</taxon>
        <taxon>Pseudomonadati</taxon>
        <taxon>Pseudomonadota</taxon>
        <taxon>Alphaproteobacteria</taxon>
        <taxon>Hyphomicrobiales</taxon>
        <taxon>Phreatobacteraceae</taxon>
        <taxon>Phreatobacter</taxon>
    </lineage>
</organism>
<dbReference type="Gene3D" id="3.30.70.1200">
    <property type="entry name" value="Crispr-associated protein, domain 1"/>
    <property type="match status" value="1"/>
</dbReference>
<dbReference type="EMBL" id="CP039690">
    <property type="protein sequence ID" value="QCI66842.1"/>
    <property type="molecule type" value="Genomic_DNA"/>
</dbReference>
<dbReference type="NCBIfam" id="TIGR01907">
    <property type="entry name" value="casE_Cse3"/>
    <property type="match status" value="1"/>
</dbReference>
<keyword evidence="2" id="KW-1185">Reference proteome</keyword>
<dbReference type="CDD" id="cd09727">
    <property type="entry name" value="Cas6_I-E"/>
    <property type="match status" value="1"/>
</dbReference>
<dbReference type="Proteomes" id="UP000298781">
    <property type="component" value="Chromosome"/>
</dbReference>
<name>A0A4D7BG46_9HYPH</name>
<sequence>MSFLTLAELRRDTPQARAYARLLLDSSIEDSAHRLVWLLFGDKPDAERDFLFREAEPGRFLVVSQRQPAGEEAIWSLKSRPYQPAPTKGRRYGFSLRANPTVSLSQPGRARSLVRDVLLHAKKQAGRPLTPEEREAAALAWLTARGERMGVTFDPMLCQAKRYDLLKVSRKKEKGKGSAHPAEFTVVDFEGVLTVDDPAALETTLRSGIGKGRAYGLGLMLLRPLGD</sequence>
<dbReference type="InterPro" id="IPR010179">
    <property type="entry name" value="CRISPR-assoc_prot_Cse3"/>
</dbReference>
<dbReference type="OrthoDB" id="9795689at2"/>
<dbReference type="Pfam" id="PF08798">
    <property type="entry name" value="CRISPR_assoc"/>
    <property type="match status" value="1"/>
</dbReference>
<proteinExistence type="predicted"/>
<dbReference type="Gene3D" id="3.30.70.1210">
    <property type="entry name" value="Crispr-associated protein, domain 2"/>
    <property type="match status" value="1"/>
</dbReference>
<evidence type="ECO:0000313" key="1">
    <source>
        <dbReference type="EMBL" id="QCI66842.1"/>
    </source>
</evidence>
<dbReference type="AlphaFoldDB" id="A0A4D7BG46"/>
<reference evidence="1 2" key="1">
    <citation type="submission" date="2019-04" db="EMBL/GenBank/DDBJ databases">
        <title>Phreatobacter aquaticus sp. nov.</title>
        <authorList>
            <person name="Choi A."/>
        </authorList>
    </citation>
    <scope>NUCLEOTIDE SEQUENCE [LARGE SCALE GENOMIC DNA]</scope>
    <source>
        <strain evidence="1 2">KCTC 52518</strain>
    </source>
</reference>
<gene>
    <name evidence="1" type="primary">cas6e</name>
    <name evidence="1" type="ORF">E8M01_22910</name>
</gene>
<accession>A0A4D7BG46</accession>
<dbReference type="KEGG" id="pstg:E8M01_22910"/>
<protein>
    <submittedName>
        <fullName evidence="1">Type I-E CRISPR-associated protein Cas6/Cse3/CasE</fullName>
    </submittedName>
</protein>
<dbReference type="SMART" id="SM01101">
    <property type="entry name" value="CRISPR_assoc"/>
    <property type="match status" value="1"/>
</dbReference>
<evidence type="ECO:0000313" key="2">
    <source>
        <dbReference type="Proteomes" id="UP000298781"/>
    </source>
</evidence>
<dbReference type="RefSeq" id="WP_136962281.1">
    <property type="nucleotide sequence ID" value="NZ_CP039690.1"/>
</dbReference>
<dbReference type="SUPFAM" id="SSF117987">
    <property type="entry name" value="CRISPR-associated protein"/>
    <property type="match status" value="1"/>
</dbReference>